<evidence type="ECO:0000313" key="8">
    <source>
        <dbReference type="Proteomes" id="UP000298663"/>
    </source>
</evidence>
<dbReference type="Pfam" id="PF00782">
    <property type="entry name" value="DSPc"/>
    <property type="match status" value="1"/>
</dbReference>
<proteinExistence type="inferred from homology"/>
<sequence>MPFFCDVFKENDSDKRNKYFLVIRTEPHLIRSKTLESQMSPNMRRSVPSLAYGRHLNSSDSAGDIYEEAVRKDSRQSRNSVSSASSLTFMDAAQIQLYLQKKEASIFSPAKLRLVFIIGELSNGRNSHIQVTGSMDIGDENIIEQDKPRNGEREGVHYIHDVNEEIKSINKEILPLTPSPTHRPEFPPFPQTRTQRPRSQYIGDTVWQVDDTVFCGGMESVMNQNLLCRLHIEYIVDLTGLDEEHLPRYNRRTECPCLCARKTQHSRMIMAISVTEEEGPNAPRQDFISFFEDFVHLISRAKSCNKCVLVHSIKGRNRAPAFIAAYLMHNKHITRVQAVAKVGEMMSRMRPGLQISDTLQRALMRWQTVLGIRSNDTSSTLDAHLAVPLFTIKRTAWT</sequence>
<comment type="similarity">
    <text evidence="1">Belongs to the protein-tyrosine phosphatase family. Non-receptor class dual specificity subfamily.</text>
</comment>
<dbReference type="OrthoDB" id="2017893at2759"/>
<reference evidence="7 8" key="1">
    <citation type="journal article" date="2015" name="Genome Biol.">
        <title>Comparative genomics of Steinernema reveals deeply conserved gene regulatory networks.</title>
        <authorList>
            <person name="Dillman A.R."/>
            <person name="Macchietto M."/>
            <person name="Porter C.F."/>
            <person name="Rogers A."/>
            <person name="Williams B."/>
            <person name="Antoshechkin I."/>
            <person name="Lee M.M."/>
            <person name="Goodwin Z."/>
            <person name="Lu X."/>
            <person name="Lewis E.E."/>
            <person name="Goodrich-Blair H."/>
            <person name="Stock S.P."/>
            <person name="Adams B.J."/>
            <person name="Sternberg P.W."/>
            <person name="Mortazavi A."/>
        </authorList>
    </citation>
    <scope>NUCLEOTIDE SEQUENCE [LARGE SCALE GENOMIC DNA]</scope>
    <source>
        <strain evidence="7 8">ALL</strain>
    </source>
</reference>
<name>A0A4U8UL34_STECR</name>
<evidence type="ECO:0000259" key="6">
    <source>
        <dbReference type="PROSITE" id="PS50056"/>
    </source>
</evidence>
<dbReference type="AlphaFoldDB" id="A0A4U8UL34"/>
<dbReference type="InterPro" id="IPR029021">
    <property type="entry name" value="Prot-tyrosine_phosphatase-like"/>
</dbReference>
<dbReference type="SMART" id="SM00195">
    <property type="entry name" value="DSPc"/>
    <property type="match status" value="1"/>
</dbReference>
<dbReference type="InterPro" id="IPR020422">
    <property type="entry name" value="TYR_PHOSPHATASE_DUAL_dom"/>
</dbReference>
<dbReference type="Proteomes" id="UP000298663">
    <property type="component" value="Unassembled WGS sequence"/>
</dbReference>
<dbReference type="Gene3D" id="3.90.190.10">
    <property type="entry name" value="Protein tyrosine phosphatase superfamily"/>
    <property type="match status" value="1"/>
</dbReference>
<evidence type="ECO:0000256" key="5">
    <source>
        <dbReference type="SAM" id="MobiDB-lite"/>
    </source>
</evidence>
<evidence type="ECO:0000256" key="3">
    <source>
        <dbReference type="ARBA" id="ARBA00022801"/>
    </source>
</evidence>
<dbReference type="PANTHER" id="PTHR10159">
    <property type="entry name" value="DUAL SPECIFICITY PROTEIN PHOSPHATASE"/>
    <property type="match status" value="1"/>
</dbReference>
<dbReference type="SUPFAM" id="SSF52799">
    <property type="entry name" value="(Phosphotyrosine protein) phosphatases II"/>
    <property type="match status" value="1"/>
</dbReference>
<organism evidence="7 8">
    <name type="scientific">Steinernema carpocapsae</name>
    <name type="common">Entomopathogenic nematode</name>
    <dbReference type="NCBI Taxonomy" id="34508"/>
    <lineage>
        <taxon>Eukaryota</taxon>
        <taxon>Metazoa</taxon>
        <taxon>Ecdysozoa</taxon>
        <taxon>Nematoda</taxon>
        <taxon>Chromadorea</taxon>
        <taxon>Rhabditida</taxon>
        <taxon>Tylenchina</taxon>
        <taxon>Panagrolaimomorpha</taxon>
        <taxon>Strongyloidoidea</taxon>
        <taxon>Steinernematidae</taxon>
        <taxon>Steinernema</taxon>
    </lineage>
</organism>
<keyword evidence="3" id="KW-0378">Hydrolase</keyword>
<protein>
    <recommendedName>
        <fullName evidence="2">protein-tyrosine-phosphatase</fullName>
        <ecNumber evidence="2">3.1.3.48</ecNumber>
    </recommendedName>
</protein>
<gene>
    <name evidence="7" type="ORF">L596_000047</name>
</gene>
<feature type="domain" description="Tyrosine specific protein phosphatases" evidence="6">
    <location>
        <begin position="285"/>
        <end position="361"/>
    </location>
</feature>
<feature type="region of interest" description="Disordered" evidence="5">
    <location>
        <begin position="176"/>
        <end position="197"/>
    </location>
</feature>
<accession>A0A4U8UL34</accession>
<evidence type="ECO:0000256" key="4">
    <source>
        <dbReference type="ARBA" id="ARBA00022912"/>
    </source>
</evidence>
<dbReference type="PROSITE" id="PS50056">
    <property type="entry name" value="TYR_PHOSPHATASE_2"/>
    <property type="match status" value="1"/>
</dbReference>
<reference evidence="7 8" key="2">
    <citation type="journal article" date="2019" name="G3 (Bethesda)">
        <title>Hybrid Assembly of the Genome of the Entomopathogenic Nematode Steinernema carpocapsae Identifies the X-Chromosome.</title>
        <authorList>
            <person name="Serra L."/>
            <person name="Macchietto M."/>
            <person name="Macias-Munoz A."/>
            <person name="McGill C.J."/>
            <person name="Rodriguez I.M."/>
            <person name="Rodriguez B."/>
            <person name="Murad R."/>
            <person name="Mortazavi A."/>
        </authorList>
    </citation>
    <scope>NUCLEOTIDE SEQUENCE [LARGE SCALE GENOMIC DNA]</scope>
    <source>
        <strain evidence="7 8">ALL</strain>
    </source>
</reference>
<dbReference type="InterPro" id="IPR000340">
    <property type="entry name" value="Dual-sp_phosphatase_cat-dom"/>
</dbReference>
<comment type="caution">
    <text evidence="7">The sequence shown here is derived from an EMBL/GenBank/DDBJ whole genome shotgun (WGS) entry which is preliminary data.</text>
</comment>
<keyword evidence="4" id="KW-0904">Protein phosphatase</keyword>
<dbReference type="GO" id="GO:0005737">
    <property type="term" value="C:cytoplasm"/>
    <property type="evidence" value="ECO:0007669"/>
    <property type="project" value="TreeGrafter"/>
</dbReference>
<dbReference type="CDD" id="cd14498">
    <property type="entry name" value="DSP"/>
    <property type="match status" value="1"/>
</dbReference>
<keyword evidence="8" id="KW-1185">Reference proteome</keyword>
<evidence type="ECO:0000313" key="7">
    <source>
        <dbReference type="EMBL" id="TMS32168.1"/>
    </source>
</evidence>
<dbReference type="InterPro" id="IPR000387">
    <property type="entry name" value="Tyr_Pase_dom"/>
</dbReference>
<dbReference type="GO" id="GO:0004725">
    <property type="term" value="F:protein tyrosine phosphatase activity"/>
    <property type="evidence" value="ECO:0007669"/>
    <property type="project" value="UniProtKB-EC"/>
</dbReference>
<dbReference type="EMBL" id="AZBU02000001">
    <property type="protein sequence ID" value="TMS32168.1"/>
    <property type="molecule type" value="Genomic_DNA"/>
</dbReference>
<dbReference type="PANTHER" id="PTHR10159:SF529">
    <property type="entry name" value="TYROSINE-PROTEIN PHOSPHATASE DOMAIN-CONTAINING PROTEIN"/>
    <property type="match status" value="1"/>
</dbReference>
<evidence type="ECO:0000256" key="2">
    <source>
        <dbReference type="ARBA" id="ARBA00013064"/>
    </source>
</evidence>
<evidence type="ECO:0000256" key="1">
    <source>
        <dbReference type="ARBA" id="ARBA00008601"/>
    </source>
</evidence>
<dbReference type="EC" id="3.1.3.48" evidence="2"/>
<dbReference type="GO" id="GO:0043409">
    <property type="term" value="P:negative regulation of MAPK cascade"/>
    <property type="evidence" value="ECO:0007669"/>
    <property type="project" value="TreeGrafter"/>
</dbReference>